<dbReference type="GO" id="GO:0005829">
    <property type="term" value="C:cytosol"/>
    <property type="evidence" value="ECO:0007669"/>
    <property type="project" value="GOC"/>
</dbReference>
<feature type="domain" description="WASH1 WAHD" evidence="4">
    <location>
        <begin position="7"/>
        <end position="286"/>
    </location>
</feature>
<proteinExistence type="inferred from homology"/>
<organism evidence="5 6">
    <name type="scientific">Crassostrea virginica</name>
    <name type="common">Eastern oyster</name>
    <dbReference type="NCBI Taxonomy" id="6565"/>
    <lineage>
        <taxon>Eukaryota</taxon>
        <taxon>Metazoa</taxon>
        <taxon>Spiralia</taxon>
        <taxon>Lophotrochozoa</taxon>
        <taxon>Mollusca</taxon>
        <taxon>Bivalvia</taxon>
        <taxon>Autobranchia</taxon>
        <taxon>Pteriomorphia</taxon>
        <taxon>Ostreida</taxon>
        <taxon>Ostreoidea</taxon>
        <taxon>Ostreidae</taxon>
        <taxon>Crassostrea</taxon>
    </lineage>
</organism>
<dbReference type="InterPro" id="IPR028290">
    <property type="entry name" value="WASH1"/>
</dbReference>
<dbReference type="GO" id="GO:0006887">
    <property type="term" value="P:exocytosis"/>
    <property type="evidence" value="ECO:0007669"/>
    <property type="project" value="TreeGrafter"/>
</dbReference>
<name>A0A8B8BJF1_CRAVI</name>
<dbReference type="Pfam" id="PF11945">
    <property type="entry name" value="WASH_WAHD"/>
    <property type="match status" value="1"/>
</dbReference>
<protein>
    <submittedName>
        <fullName evidence="6">WASH complex subunit 1-like</fullName>
    </submittedName>
</protein>
<dbReference type="KEGG" id="cvn:111110660"/>
<dbReference type="GO" id="GO:0042147">
    <property type="term" value="P:retrograde transport, endosome to Golgi"/>
    <property type="evidence" value="ECO:0007669"/>
    <property type="project" value="TreeGrafter"/>
</dbReference>
<dbReference type="Proteomes" id="UP000694844">
    <property type="component" value="Chromosome 8"/>
</dbReference>
<sequence>MPEMSRHSFNIPNVPPDLRREETVHQIADSLNYLDQVANEVFKRIGNKLSENRTRLQKVNDRISLAQAKVDKIKGSNKATKVFASAKYPAGDNLEEYELIFPRQGSNGLTEIKRPHYRVASKHKGLDDKSLKEKLQFYNVHLKLKRKDDASQRDGLGGLPKSVPSVSSLLLFNTSENLYKQYTMLDPLGVVKKTRTAMEEESEIDAAPTTITSNEGLQGQKVDDISFKPVIVDFPEIAVPDFLPNLPGVADDLSFVLDQEKSIAPSVLGSIIPDLPSVVPEETLPSVPEISPAPPSAAAPPPPGAPPPPPPPGGVGGAKLKSAKDRKLEKKKKKEEEVVAPSGGGGGGGDLMSDLFNRLIMRRKGISGGGGGSNKGGNEGSDAPPPPPTGGGGTMDKISSMIPPPPKAGGGGDDDEDDWE</sequence>
<dbReference type="GO" id="GO:0055037">
    <property type="term" value="C:recycling endosome"/>
    <property type="evidence" value="ECO:0007669"/>
    <property type="project" value="TreeGrafter"/>
</dbReference>
<evidence type="ECO:0000256" key="2">
    <source>
        <dbReference type="ARBA" id="ARBA00023203"/>
    </source>
</evidence>
<reference evidence="6" key="1">
    <citation type="submission" date="2025-08" db="UniProtKB">
        <authorList>
            <consortium name="RefSeq"/>
        </authorList>
    </citation>
    <scope>IDENTIFICATION</scope>
    <source>
        <tissue evidence="6">Whole sample</tissue>
    </source>
</reference>
<dbReference type="AlphaFoldDB" id="A0A8B8BJF1"/>
<dbReference type="GeneID" id="111110660"/>
<dbReference type="GO" id="GO:0003779">
    <property type="term" value="F:actin binding"/>
    <property type="evidence" value="ECO:0007669"/>
    <property type="project" value="UniProtKB-KW"/>
</dbReference>
<gene>
    <name evidence="6" type="primary">LOC111110660</name>
</gene>
<comment type="similarity">
    <text evidence="1">Belongs to the WASH1 family.</text>
</comment>
<evidence type="ECO:0000256" key="1">
    <source>
        <dbReference type="ARBA" id="ARBA00005602"/>
    </source>
</evidence>
<keyword evidence="2" id="KW-0009">Actin-binding</keyword>
<feature type="region of interest" description="Disordered" evidence="3">
    <location>
        <begin position="282"/>
        <end position="420"/>
    </location>
</feature>
<dbReference type="GO" id="GO:0005769">
    <property type="term" value="C:early endosome"/>
    <property type="evidence" value="ECO:0007669"/>
    <property type="project" value="InterPro"/>
</dbReference>
<evidence type="ECO:0000313" key="6">
    <source>
        <dbReference type="RefSeq" id="XP_022302964.1"/>
    </source>
</evidence>
<feature type="compositionally biased region" description="Gly residues" evidence="3">
    <location>
        <begin position="366"/>
        <end position="379"/>
    </location>
</feature>
<dbReference type="GO" id="GO:0032456">
    <property type="term" value="P:endocytic recycling"/>
    <property type="evidence" value="ECO:0007669"/>
    <property type="project" value="TreeGrafter"/>
</dbReference>
<dbReference type="GO" id="GO:0071203">
    <property type="term" value="C:WASH complex"/>
    <property type="evidence" value="ECO:0007669"/>
    <property type="project" value="InterPro"/>
</dbReference>
<dbReference type="RefSeq" id="XP_022302964.1">
    <property type="nucleotide sequence ID" value="XM_022447256.1"/>
</dbReference>
<dbReference type="OrthoDB" id="307871at2759"/>
<keyword evidence="5" id="KW-1185">Reference proteome</keyword>
<dbReference type="PANTHER" id="PTHR23331:SF1">
    <property type="entry name" value="WASH COMPLEX SUBUNIT 1"/>
    <property type="match status" value="1"/>
</dbReference>
<dbReference type="InterPro" id="IPR021854">
    <property type="entry name" value="WASH1_WAHD"/>
</dbReference>
<feature type="compositionally biased region" description="Pro residues" evidence="3">
    <location>
        <begin position="291"/>
        <end position="313"/>
    </location>
</feature>
<dbReference type="PANTHER" id="PTHR23331">
    <property type="entry name" value="CXYORF1"/>
    <property type="match status" value="1"/>
</dbReference>
<dbReference type="GO" id="GO:0043015">
    <property type="term" value="F:gamma-tubulin binding"/>
    <property type="evidence" value="ECO:0007669"/>
    <property type="project" value="TreeGrafter"/>
</dbReference>
<evidence type="ECO:0000259" key="4">
    <source>
        <dbReference type="Pfam" id="PF11945"/>
    </source>
</evidence>
<dbReference type="GO" id="GO:0043014">
    <property type="term" value="F:alpha-tubulin binding"/>
    <property type="evidence" value="ECO:0007669"/>
    <property type="project" value="InterPro"/>
</dbReference>
<dbReference type="GO" id="GO:0034314">
    <property type="term" value="P:Arp2/3 complex-mediated actin nucleation"/>
    <property type="evidence" value="ECO:0007669"/>
    <property type="project" value="InterPro"/>
</dbReference>
<evidence type="ECO:0000256" key="3">
    <source>
        <dbReference type="SAM" id="MobiDB-lite"/>
    </source>
</evidence>
<evidence type="ECO:0000313" key="5">
    <source>
        <dbReference type="Proteomes" id="UP000694844"/>
    </source>
</evidence>
<accession>A0A8B8BJF1</accession>